<dbReference type="EMBL" id="QLTT01000014">
    <property type="protein sequence ID" value="RAS59471.1"/>
    <property type="molecule type" value="Genomic_DNA"/>
</dbReference>
<accession>A0ABX9DW09</accession>
<gene>
    <name evidence="2" type="ORF">C8D87_11483</name>
</gene>
<dbReference type="Pfam" id="PF19419">
    <property type="entry name" value="DUF5983"/>
    <property type="match status" value="1"/>
</dbReference>
<feature type="domain" description="DUF5983" evidence="1">
    <location>
        <begin position="38"/>
        <end position="123"/>
    </location>
</feature>
<name>A0ABX9DW09_9PSEU</name>
<evidence type="ECO:0000259" key="1">
    <source>
        <dbReference type="Pfam" id="PF19419"/>
    </source>
</evidence>
<dbReference type="InterPro" id="IPR046025">
    <property type="entry name" value="DUF5983"/>
</dbReference>
<comment type="caution">
    <text evidence="2">The sequence shown here is derived from an EMBL/GenBank/DDBJ whole genome shotgun (WGS) entry which is preliminary data.</text>
</comment>
<evidence type="ECO:0000313" key="2">
    <source>
        <dbReference type="EMBL" id="RAS59471.1"/>
    </source>
</evidence>
<keyword evidence="3" id="KW-1185">Reference proteome</keyword>
<reference evidence="2 3" key="1">
    <citation type="submission" date="2018-06" db="EMBL/GenBank/DDBJ databases">
        <title>Genomic Encyclopedia of Type Strains, Phase IV (KMG-IV): sequencing the most valuable type-strain genomes for metagenomic binning, comparative biology and taxonomic classification.</title>
        <authorList>
            <person name="Goeker M."/>
        </authorList>
    </citation>
    <scope>NUCLEOTIDE SEQUENCE [LARGE SCALE GENOMIC DNA]</scope>
    <source>
        <strain evidence="2 3">DSM 45479</strain>
    </source>
</reference>
<evidence type="ECO:0000313" key="3">
    <source>
        <dbReference type="Proteomes" id="UP000248714"/>
    </source>
</evidence>
<dbReference type="RefSeq" id="WP_146772047.1">
    <property type="nucleotide sequence ID" value="NZ_QLTT01000014.1"/>
</dbReference>
<sequence length="123" mass="14118">MLPRLRWKSHCRKLFSAIPRIRNRRKTAPVTDLVISTYLDLSTSHLAEKTCMELDSYEGVLAHNTEYGWLVYVPQEPVSEFAEPGEWPDELIPIVDLARVSGCSYILFDADACTTELLPTFDW</sequence>
<protein>
    <recommendedName>
        <fullName evidence="1">DUF5983 domain-containing protein</fullName>
    </recommendedName>
</protein>
<organism evidence="2 3">
    <name type="scientific">Lentzea atacamensis</name>
    <dbReference type="NCBI Taxonomy" id="531938"/>
    <lineage>
        <taxon>Bacteria</taxon>
        <taxon>Bacillati</taxon>
        <taxon>Actinomycetota</taxon>
        <taxon>Actinomycetes</taxon>
        <taxon>Pseudonocardiales</taxon>
        <taxon>Pseudonocardiaceae</taxon>
        <taxon>Lentzea</taxon>
    </lineage>
</organism>
<proteinExistence type="predicted"/>
<dbReference type="Proteomes" id="UP000248714">
    <property type="component" value="Unassembled WGS sequence"/>
</dbReference>